<feature type="compositionally biased region" description="Polar residues" evidence="1">
    <location>
        <begin position="130"/>
        <end position="139"/>
    </location>
</feature>
<keyword evidence="3" id="KW-1185">Reference proteome</keyword>
<feature type="compositionally biased region" description="Pro residues" evidence="1">
    <location>
        <begin position="179"/>
        <end position="188"/>
    </location>
</feature>
<feature type="compositionally biased region" description="Polar residues" evidence="1">
    <location>
        <begin position="65"/>
        <end position="74"/>
    </location>
</feature>
<protein>
    <submittedName>
        <fullName evidence="2">Uncharacterized protein</fullName>
    </submittedName>
</protein>
<sequence>MVIKSNAADQGETIQDFLATRETGGDSLTNTNSSSMTHVHHHLTTTSRSQGALCCQPLLCPPHSRTQSLTSQCIPSPPPLSSYNRPNAHNTTPTPTPSPPPPPQPAHTGAPYTSTSPPPSPSRPPHTTTQDNSPQLTHVQPQPSTSTHTSQSQPSTSTHTPSIVGTPKPPDRYATDIHPSPPTPPIDQPPIIHVVPATHPRLVSPHGRPRTPTCPVTPPPPQILPRENEPDMVPVEFTTRAGRTIKRPHKYISMLGNTDMHLLYNQPHTSCTYY</sequence>
<feature type="region of interest" description="Disordered" evidence="1">
    <location>
        <begin position="203"/>
        <end position="228"/>
    </location>
</feature>
<gene>
    <name evidence="2" type="ORF">Pcinc_001757</name>
</gene>
<evidence type="ECO:0000313" key="3">
    <source>
        <dbReference type="Proteomes" id="UP001286313"/>
    </source>
</evidence>
<accession>A0AAE1L491</accession>
<proteinExistence type="predicted"/>
<dbReference type="Proteomes" id="UP001286313">
    <property type="component" value="Unassembled WGS sequence"/>
</dbReference>
<name>A0AAE1L491_PETCI</name>
<feature type="region of interest" description="Disordered" evidence="1">
    <location>
        <begin position="65"/>
        <end position="189"/>
    </location>
</feature>
<feature type="compositionally biased region" description="Pro residues" evidence="1">
    <location>
        <begin position="94"/>
        <end position="105"/>
    </location>
</feature>
<feature type="compositionally biased region" description="Polar residues" evidence="1">
    <location>
        <begin position="26"/>
        <end position="37"/>
    </location>
</feature>
<organism evidence="2 3">
    <name type="scientific">Petrolisthes cinctipes</name>
    <name type="common">Flat porcelain crab</name>
    <dbReference type="NCBI Taxonomy" id="88211"/>
    <lineage>
        <taxon>Eukaryota</taxon>
        <taxon>Metazoa</taxon>
        <taxon>Ecdysozoa</taxon>
        <taxon>Arthropoda</taxon>
        <taxon>Crustacea</taxon>
        <taxon>Multicrustacea</taxon>
        <taxon>Malacostraca</taxon>
        <taxon>Eumalacostraca</taxon>
        <taxon>Eucarida</taxon>
        <taxon>Decapoda</taxon>
        <taxon>Pleocyemata</taxon>
        <taxon>Anomura</taxon>
        <taxon>Galatheoidea</taxon>
        <taxon>Porcellanidae</taxon>
        <taxon>Petrolisthes</taxon>
    </lineage>
</organism>
<evidence type="ECO:0000313" key="2">
    <source>
        <dbReference type="EMBL" id="KAK3894502.1"/>
    </source>
</evidence>
<dbReference type="EMBL" id="JAWQEG010000107">
    <property type="protein sequence ID" value="KAK3894502.1"/>
    <property type="molecule type" value="Genomic_DNA"/>
</dbReference>
<reference evidence="2" key="1">
    <citation type="submission" date="2023-10" db="EMBL/GenBank/DDBJ databases">
        <title>Genome assemblies of two species of porcelain crab, Petrolisthes cinctipes and Petrolisthes manimaculis (Anomura: Porcellanidae).</title>
        <authorList>
            <person name="Angst P."/>
        </authorList>
    </citation>
    <scope>NUCLEOTIDE SEQUENCE</scope>
    <source>
        <strain evidence="2">PB745_01</strain>
        <tissue evidence="2">Gill</tissue>
    </source>
</reference>
<dbReference type="AlphaFoldDB" id="A0AAE1L491"/>
<evidence type="ECO:0000256" key="1">
    <source>
        <dbReference type="SAM" id="MobiDB-lite"/>
    </source>
</evidence>
<feature type="compositionally biased region" description="Low complexity" evidence="1">
    <location>
        <begin position="140"/>
        <end position="162"/>
    </location>
</feature>
<comment type="caution">
    <text evidence="2">The sequence shown here is derived from an EMBL/GenBank/DDBJ whole genome shotgun (WGS) entry which is preliminary data.</text>
</comment>
<feature type="region of interest" description="Disordered" evidence="1">
    <location>
        <begin position="23"/>
        <end position="44"/>
    </location>
</feature>
<feature type="compositionally biased region" description="Low complexity" evidence="1">
    <location>
        <begin position="106"/>
        <end position="115"/>
    </location>
</feature>